<evidence type="ECO:0000313" key="1">
    <source>
        <dbReference type="EMBL" id="AFL79286.1"/>
    </source>
</evidence>
<accession>I3YQL8</accession>
<dbReference type="STRING" id="679935.Alfi_3045"/>
<reference evidence="2" key="1">
    <citation type="journal article" date="2013" name="Stand. Genomic Sci.">
        <title>Complete genome sequence of the bile-resistant pigment-producing anaerobe Alistipes finegoldii type strain (AHN2437(T)).</title>
        <authorList>
            <person name="Mavromatis K."/>
            <person name="Stackebrandt E."/>
            <person name="Munk C."/>
            <person name="Lapidus A."/>
            <person name="Nolan M."/>
            <person name="Lucas S."/>
            <person name="Hammon N."/>
            <person name="Deshpande S."/>
            <person name="Cheng J.F."/>
            <person name="Tapia R."/>
            <person name="Goodwin L.A."/>
            <person name="Pitluck S."/>
            <person name="Liolios K."/>
            <person name="Pagani I."/>
            <person name="Ivanova N."/>
            <person name="Mikhailova N."/>
            <person name="Huntemann M."/>
            <person name="Pati A."/>
            <person name="Chen A."/>
            <person name="Palaniappan K."/>
            <person name="Land M."/>
            <person name="Hauser L."/>
            <person name="Rohde M."/>
            <person name="Gronow S."/>
            <person name="Goker M."/>
            <person name="Detter J.C."/>
            <person name="Bristow J."/>
            <person name="Eisen J.A."/>
            <person name="Markowitz V."/>
            <person name="Hugenholtz P."/>
            <person name="Kyrpides N.C."/>
            <person name="Klenk H.P."/>
            <person name="Woyke T."/>
        </authorList>
    </citation>
    <scope>NUCLEOTIDE SEQUENCE</scope>
    <source>
        <strain evidence="2">DSM 17242 / JCM 16770 / AHN 2437 / CCUG 46020 / CIP 107999</strain>
    </source>
</reference>
<dbReference type="Proteomes" id="UP000006052">
    <property type="component" value="Chromosome"/>
</dbReference>
<name>I3YQL8_ALIFI</name>
<dbReference type="HOGENOM" id="CLU_2821559_0_0_10"/>
<proteinExistence type="predicted"/>
<protein>
    <submittedName>
        <fullName evidence="1">Uncharacterized protein</fullName>
    </submittedName>
</protein>
<sequence>MRRTKDSRNADKTMIGKLGFILEAARKRIFRFFSILQDYTVIILTGSVLLQMDYVECRLRKGICRE</sequence>
<dbReference type="KEGG" id="afd:Alfi_3045"/>
<organism evidence="1 2">
    <name type="scientific">Alistipes finegoldii (strain DSM 17242 / JCM 16770 / CCUG 46020 / CIP 107999 / KCTC 15236 / AHN 2437)</name>
    <dbReference type="NCBI Taxonomy" id="679935"/>
    <lineage>
        <taxon>Bacteria</taxon>
        <taxon>Pseudomonadati</taxon>
        <taxon>Bacteroidota</taxon>
        <taxon>Bacteroidia</taxon>
        <taxon>Bacteroidales</taxon>
        <taxon>Rikenellaceae</taxon>
        <taxon>Alistipes</taxon>
    </lineage>
</organism>
<gene>
    <name evidence="1" type="ordered locus">Alfi_3045</name>
</gene>
<dbReference type="AlphaFoldDB" id="I3YQL8"/>
<dbReference type="EMBL" id="CP003274">
    <property type="protein sequence ID" value="AFL79286.1"/>
    <property type="molecule type" value="Genomic_DNA"/>
</dbReference>
<evidence type="ECO:0000313" key="2">
    <source>
        <dbReference type="Proteomes" id="UP000006052"/>
    </source>
</evidence>